<dbReference type="AlphaFoldDB" id="A0A939BNN5"/>
<keyword evidence="5 6" id="KW-0449">Lipoprotein</keyword>
<evidence type="ECO:0000256" key="2">
    <source>
        <dbReference type="ARBA" id="ARBA00022729"/>
    </source>
</evidence>
<feature type="lipid moiety-binding region" description="S-diacylglycerol cysteine" evidence="7">
    <location>
        <position position="20"/>
    </location>
</feature>
<evidence type="ECO:0000256" key="4">
    <source>
        <dbReference type="ARBA" id="ARBA00023139"/>
    </source>
</evidence>
<dbReference type="GO" id="GO:0016020">
    <property type="term" value="C:membrane"/>
    <property type="evidence" value="ECO:0007669"/>
    <property type="project" value="UniProtKB-SubCell"/>
</dbReference>
<feature type="chain" id="PRO_5039665582" description="Lipoprotein" evidence="8">
    <location>
        <begin position="19"/>
        <end position="267"/>
    </location>
</feature>
<keyword evidence="10" id="KW-1185">Reference proteome</keyword>
<keyword evidence="4" id="KW-0564">Palmitate</keyword>
<name>A0A939BNN5_9FIRM</name>
<dbReference type="Proteomes" id="UP000774000">
    <property type="component" value="Unassembled WGS sequence"/>
</dbReference>
<dbReference type="InterPro" id="IPR004872">
    <property type="entry name" value="Lipoprotein_NlpA"/>
</dbReference>
<feature type="signal peptide" evidence="8">
    <location>
        <begin position="1"/>
        <end position="18"/>
    </location>
</feature>
<evidence type="ECO:0000256" key="8">
    <source>
        <dbReference type="SAM" id="SignalP"/>
    </source>
</evidence>
<sequence length="267" mass="29329">MKNLSLVLLLLLVVGVVAGCGQQAQEKKEITVGATPVPHAKILKEVVKPKLAEEGITLKVKEFTDYVTPNLALSDGSIDANYFQHVPYLNNFKKERDLDLTYTAKIHLEPMGLYSNKIDSLDQLESGSTIAVPNDATNEGRSLLLLENNGLIKLAQEAGLEATPEDIVENPKNLKFKELEAAQLPRVLKDVTAAVINTNYALEADLVPTKDAIVIEGEDSPYANVLAVRNDNKENELIKKLTDALTSEEVKQYIKEQYKGGIVATFE</sequence>
<dbReference type="PANTHER" id="PTHR30429">
    <property type="entry name" value="D-METHIONINE-BINDING LIPOPROTEIN METQ"/>
    <property type="match status" value="1"/>
</dbReference>
<dbReference type="SUPFAM" id="SSF53850">
    <property type="entry name" value="Periplasmic binding protein-like II"/>
    <property type="match status" value="1"/>
</dbReference>
<evidence type="ECO:0000256" key="6">
    <source>
        <dbReference type="PIRNR" id="PIRNR002854"/>
    </source>
</evidence>
<evidence type="ECO:0000313" key="9">
    <source>
        <dbReference type="EMBL" id="MBM7555548.1"/>
    </source>
</evidence>
<proteinExistence type="inferred from homology"/>
<evidence type="ECO:0000256" key="7">
    <source>
        <dbReference type="PIRSR" id="PIRSR002854-1"/>
    </source>
</evidence>
<dbReference type="PROSITE" id="PS51257">
    <property type="entry name" value="PROKAR_LIPOPROTEIN"/>
    <property type="match status" value="1"/>
</dbReference>
<accession>A0A939BNN5</accession>
<evidence type="ECO:0000313" key="10">
    <source>
        <dbReference type="Proteomes" id="UP000774000"/>
    </source>
</evidence>
<dbReference type="PIRSF" id="PIRSF002854">
    <property type="entry name" value="MetQ"/>
    <property type="match status" value="1"/>
</dbReference>
<evidence type="ECO:0000256" key="5">
    <source>
        <dbReference type="ARBA" id="ARBA00023288"/>
    </source>
</evidence>
<organism evidence="9 10">
    <name type="scientific">Halanaerobacter jeridensis</name>
    <dbReference type="NCBI Taxonomy" id="706427"/>
    <lineage>
        <taxon>Bacteria</taxon>
        <taxon>Bacillati</taxon>
        <taxon>Bacillota</taxon>
        <taxon>Clostridia</taxon>
        <taxon>Halanaerobiales</taxon>
        <taxon>Halobacteroidaceae</taxon>
        <taxon>Halanaerobacter</taxon>
    </lineage>
</organism>
<evidence type="ECO:0000256" key="3">
    <source>
        <dbReference type="ARBA" id="ARBA00023136"/>
    </source>
</evidence>
<dbReference type="CDD" id="cd13597">
    <property type="entry name" value="PBP2_lipoprotein_Tp32"/>
    <property type="match status" value="1"/>
</dbReference>
<dbReference type="Pfam" id="PF03180">
    <property type="entry name" value="Lipoprotein_9"/>
    <property type="match status" value="1"/>
</dbReference>
<dbReference type="EMBL" id="JAFBDQ010000002">
    <property type="protein sequence ID" value="MBM7555548.1"/>
    <property type="molecule type" value="Genomic_DNA"/>
</dbReference>
<reference evidence="9" key="1">
    <citation type="submission" date="2021-01" db="EMBL/GenBank/DDBJ databases">
        <title>Genomic Encyclopedia of Type Strains, Phase IV (KMG-IV): sequencing the most valuable type-strain genomes for metagenomic binning, comparative biology and taxonomic classification.</title>
        <authorList>
            <person name="Goeker M."/>
        </authorList>
    </citation>
    <scope>NUCLEOTIDE SEQUENCE</scope>
    <source>
        <strain evidence="9">DSM 23230</strain>
    </source>
</reference>
<comment type="subcellular location">
    <subcellularLocation>
        <location evidence="1">Membrane</location>
        <topology evidence="1">Lipid-anchor</topology>
    </subcellularLocation>
</comment>
<dbReference type="Gene3D" id="3.40.190.10">
    <property type="entry name" value="Periplasmic binding protein-like II"/>
    <property type="match status" value="2"/>
</dbReference>
<comment type="similarity">
    <text evidence="6">Belongs to the nlpA lipoprotein family.</text>
</comment>
<comment type="caution">
    <text evidence="9">The sequence shown here is derived from an EMBL/GenBank/DDBJ whole genome shotgun (WGS) entry which is preliminary data.</text>
</comment>
<evidence type="ECO:0000256" key="1">
    <source>
        <dbReference type="ARBA" id="ARBA00004635"/>
    </source>
</evidence>
<dbReference type="PANTHER" id="PTHR30429:SF0">
    <property type="entry name" value="METHIONINE-BINDING LIPOPROTEIN METQ"/>
    <property type="match status" value="1"/>
</dbReference>
<keyword evidence="2 8" id="KW-0732">Signal</keyword>
<keyword evidence="3" id="KW-0472">Membrane</keyword>
<gene>
    <name evidence="9" type="ORF">JOC47_000373</name>
</gene>
<protein>
    <recommendedName>
        <fullName evidence="6">Lipoprotein</fullName>
    </recommendedName>
</protein>
<dbReference type="RefSeq" id="WP_204700280.1">
    <property type="nucleotide sequence ID" value="NZ_JAFBDQ010000002.1"/>
</dbReference>